<sequence length="351" mass="40055">MSDFAESPSRTEFKTPNAKSVNLTAEATTRGDDDDEKDTSVMIPHKSSPVVQLPPVQSDDNPQLIVKKKRKLQLVADPDETVEPSQVIPSKSRSSSNVSTRIPSLNEISKPELSPPSLNLSYRSFEEKESPTTAPSSSSKDQIVANTASAATRNFSSPIRLDQNAITSTPDDPKKLMMSLRRQENSVDSELVKARKKLETLRRAKVILSKKDAKNNEELIDKWRDAAQRASNYLLNASVEKINKAGGKKEYERREREKLRDNLEFTMDTSFQERISEVTRSEEYEALPEDEQERILQDLEEEAEKSMRQLEKDLDAKNKHDDDNDDNDDEFTMKDLYKRLKLDYKLVFPEK</sequence>
<protein>
    <recommendedName>
        <fullName evidence="4">Meiosis protein 5</fullName>
    </recommendedName>
</protein>
<dbReference type="GeneID" id="30201226"/>
<feature type="compositionally biased region" description="Basic and acidic residues" evidence="1">
    <location>
        <begin position="304"/>
        <end position="322"/>
    </location>
</feature>
<dbReference type="PANTHER" id="PTHR28527">
    <property type="entry name" value="MATING-TYPE SWITCHING PROTEIN SWI2-RELATED"/>
    <property type="match status" value="1"/>
</dbReference>
<dbReference type="Proteomes" id="UP000094112">
    <property type="component" value="Unassembled WGS sequence"/>
</dbReference>
<feature type="compositionally biased region" description="Polar residues" evidence="1">
    <location>
        <begin position="131"/>
        <end position="157"/>
    </location>
</feature>
<evidence type="ECO:0008006" key="4">
    <source>
        <dbReference type="Google" id="ProtNLM"/>
    </source>
</evidence>
<keyword evidence="3" id="KW-1185">Reference proteome</keyword>
<dbReference type="GO" id="GO:0006310">
    <property type="term" value="P:DNA recombination"/>
    <property type="evidence" value="ECO:0007669"/>
    <property type="project" value="TreeGrafter"/>
</dbReference>
<dbReference type="RefSeq" id="XP_019036080.1">
    <property type="nucleotide sequence ID" value="XM_019183980.1"/>
</dbReference>
<dbReference type="EMBL" id="KV454215">
    <property type="protein sequence ID" value="ODQ56873.1"/>
    <property type="molecule type" value="Genomic_DNA"/>
</dbReference>
<reference evidence="2 3" key="1">
    <citation type="journal article" date="2016" name="Proc. Natl. Acad. Sci. U.S.A.">
        <title>Comparative genomics of biotechnologically important yeasts.</title>
        <authorList>
            <person name="Riley R."/>
            <person name="Haridas S."/>
            <person name="Wolfe K.H."/>
            <person name="Lopes M.R."/>
            <person name="Hittinger C.T."/>
            <person name="Goeker M."/>
            <person name="Salamov A.A."/>
            <person name="Wisecaver J.H."/>
            <person name="Long T.M."/>
            <person name="Calvey C.H."/>
            <person name="Aerts A.L."/>
            <person name="Barry K.W."/>
            <person name="Choi C."/>
            <person name="Clum A."/>
            <person name="Coughlan A.Y."/>
            <person name="Deshpande S."/>
            <person name="Douglass A.P."/>
            <person name="Hanson S.J."/>
            <person name="Klenk H.-P."/>
            <person name="LaButti K.M."/>
            <person name="Lapidus A."/>
            <person name="Lindquist E.A."/>
            <person name="Lipzen A.M."/>
            <person name="Meier-Kolthoff J.P."/>
            <person name="Ohm R.A."/>
            <person name="Otillar R.P."/>
            <person name="Pangilinan J.L."/>
            <person name="Peng Y."/>
            <person name="Rokas A."/>
            <person name="Rosa C.A."/>
            <person name="Scheuner C."/>
            <person name="Sibirny A.A."/>
            <person name="Slot J.C."/>
            <person name="Stielow J.B."/>
            <person name="Sun H."/>
            <person name="Kurtzman C.P."/>
            <person name="Blackwell M."/>
            <person name="Grigoriev I.V."/>
            <person name="Jeffries T.W."/>
        </authorList>
    </citation>
    <scope>NUCLEOTIDE SEQUENCE [LARGE SCALE GENOMIC DNA]</scope>
    <source>
        <strain evidence="3">ATCC 58044 / CBS 1984 / NCYC 433 / NRRL Y-366-8</strain>
    </source>
</reference>
<feature type="compositionally biased region" description="Polar residues" evidence="1">
    <location>
        <begin position="17"/>
        <end position="27"/>
    </location>
</feature>
<evidence type="ECO:0000313" key="2">
    <source>
        <dbReference type="EMBL" id="ODQ56873.1"/>
    </source>
</evidence>
<evidence type="ECO:0000313" key="3">
    <source>
        <dbReference type="Proteomes" id="UP000094112"/>
    </source>
</evidence>
<evidence type="ECO:0000256" key="1">
    <source>
        <dbReference type="SAM" id="MobiDB-lite"/>
    </source>
</evidence>
<proteinExistence type="predicted"/>
<feature type="compositionally biased region" description="Acidic residues" evidence="1">
    <location>
        <begin position="284"/>
        <end position="303"/>
    </location>
</feature>
<dbReference type="OrthoDB" id="3980894at2759"/>
<gene>
    <name evidence="2" type="ORF">WICANDRAFT_65755</name>
</gene>
<feature type="region of interest" description="Disordered" evidence="1">
    <location>
        <begin position="1"/>
        <end position="174"/>
    </location>
</feature>
<dbReference type="PANTHER" id="PTHR28527:SF1">
    <property type="entry name" value="SWI5-DEPENDENT RECOMBINATION DNA REPAIR PROTEIN 1"/>
    <property type="match status" value="1"/>
</dbReference>
<feature type="region of interest" description="Disordered" evidence="1">
    <location>
        <begin position="283"/>
        <end position="331"/>
    </location>
</feature>
<dbReference type="AlphaFoldDB" id="A0A1E3NUV2"/>
<name>A0A1E3NUV2_WICAA</name>
<organism evidence="2 3">
    <name type="scientific">Wickerhamomyces anomalus (strain ATCC 58044 / CBS 1984 / NCYC 433 / NRRL Y-366-8)</name>
    <name type="common">Yeast</name>
    <name type="synonym">Hansenula anomala</name>
    <dbReference type="NCBI Taxonomy" id="683960"/>
    <lineage>
        <taxon>Eukaryota</taxon>
        <taxon>Fungi</taxon>
        <taxon>Dikarya</taxon>
        <taxon>Ascomycota</taxon>
        <taxon>Saccharomycotina</taxon>
        <taxon>Saccharomycetes</taxon>
        <taxon>Phaffomycetales</taxon>
        <taxon>Wickerhamomycetaceae</taxon>
        <taxon>Wickerhamomyces</taxon>
    </lineage>
</organism>
<accession>A0A1E3NUV2</accession>
<dbReference type="STRING" id="683960.A0A1E3NUV2"/>
<feature type="compositionally biased region" description="Low complexity" evidence="1">
    <location>
        <begin position="87"/>
        <end position="104"/>
    </location>
</feature>
<dbReference type="Gene3D" id="6.10.140.1020">
    <property type="match status" value="1"/>
</dbReference>